<dbReference type="EMBL" id="MDGQ01000004">
    <property type="protein sequence ID" value="OEK05746.1"/>
    <property type="molecule type" value="Genomic_DNA"/>
</dbReference>
<feature type="transmembrane region" description="Helical" evidence="1">
    <location>
        <begin position="64"/>
        <end position="82"/>
    </location>
</feature>
<evidence type="ECO:0000313" key="2">
    <source>
        <dbReference type="EMBL" id="OEK05746.1"/>
    </source>
</evidence>
<protein>
    <submittedName>
        <fullName evidence="2">Uncharacterized protein</fullName>
    </submittedName>
</protein>
<dbReference type="AlphaFoldDB" id="A0A1E5T314"/>
<sequence>MYGLFLPMHLILYYYRFGEAIELSFGIVLVIKAVQFLSIGLYYEYLGAKKLTFYKNVGVSPKSIFCVTFLIDFIPTLPTLNLF</sequence>
<keyword evidence="1" id="KW-0472">Membrane</keyword>
<evidence type="ECO:0000256" key="1">
    <source>
        <dbReference type="SAM" id="Phobius"/>
    </source>
</evidence>
<organism evidence="2 3">
    <name type="scientific">Roseivirga misakiensis</name>
    <dbReference type="NCBI Taxonomy" id="1563681"/>
    <lineage>
        <taxon>Bacteria</taxon>
        <taxon>Pseudomonadati</taxon>
        <taxon>Bacteroidota</taxon>
        <taxon>Cytophagia</taxon>
        <taxon>Cytophagales</taxon>
        <taxon>Roseivirgaceae</taxon>
        <taxon>Roseivirga</taxon>
    </lineage>
</organism>
<accession>A0A1E5T314</accession>
<reference evidence="2 3" key="1">
    <citation type="submission" date="2016-08" db="EMBL/GenBank/DDBJ databases">
        <title>Draft genome of Fabibacter sp. strain SK-8.</title>
        <authorList>
            <person name="Wong S.-K."/>
            <person name="Hamasaki K."/>
            <person name="Yoshizawa S."/>
        </authorList>
    </citation>
    <scope>NUCLEOTIDE SEQUENCE [LARGE SCALE GENOMIC DNA]</scope>
    <source>
        <strain evidence="2 3">SK-8</strain>
    </source>
</reference>
<dbReference type="STRING" id="1563681.BFP71_06385"/>
<keyword evidence="1" id="KW-0812">Transmembrane</keyword>
<dbReference type="Proteomes" id="UP000095552">
    <property type="component" value="Unassembled WGS sequence"/>
</dbReference>
<gene>
    <name evidence="2" type="ORF">BFP71_06385</name>
</gene>
<keyword evidence="1" id="KW-1133">Transmembrane helix</keyword>
<feature type="transmembrane region" description="Helical" evidence="1">
    <location>
        <begin position="20"/>
        <end position="43"/>
    </location>
</feature>
<comment type="caution">
    <text evidence="2">The sequence shown here is derived from an EMBL/GenBank/DDBJ whole genome shotgun (WGS) entry which is preliminary data.</text>
</comment>
<keyword evidence="3" id="KW-1185">Reference proteome</keyword>
<proteinExistence type="predicted"/>
<evidence type="ECO:0000313" key="3">
    <source>
        <dbReference type="Proteomes" id="UP000095552"/>
    </source>
</evidence>
<name>A0A1E5T314_9BACT</name>